<evidence type="ECO:0000259" key="12">
    <source>
        <dbReference type="SMART" id="SM00986"/>
    </source>
</evidence>
<gene>
    <name evidence="9" type="primary">ung</name>
    <name evidence="13" type="ORF">RT41_GL001682</name>
</gene>
<accession>A0A2A5RKX7</accession>
<dbReference type="SMART" id="SM00986">
    <property type="entry name" value="UDG"/>
    <property type="match status" value="1"/>
</dbReference>
<evidence type="ECO:0000256" key="8">
    <source>
        <dbReference type="ARBA" id="ARBA00023204"/>
    </source>
</evidence>
<evidence type="ECO:0000256" key="11">
    <source>
        <dbReference type="RuleBase" id="RU003780"/>
    </source>
</evidence>
<keyword evidence="7 9" id="KW-0378">Hydrolase</keyword>
<dbReference type="Pfam" id="PF03167">
    <property type="entry name" value="UDG"/>
    <property type="match status" value="1"/>
</dbReference>
<protein>
    <recommendedName>
        <fullName evidence="5 9">Uracil-DNA glycosylase</fullName>
        <shortName evidence="9">UDG</shortName>
        <ecNumber evidence="4 9">3.2.2.27</ecNumber>
    </recommendedName>
</protein>
<name>A0A2A5RKX7_9LACT</name>
<reference evidence="13 14" key="1">
    <citation type="submission" date="2014-12" db="EMBL/GenBank/DDBJ databases">
        <title>Draft genome sequences of 10 type strains of Lactococcus.</title>
        <authorList>
            <person name="Sun Z."/>
            <person name="Zhong Z."/>
            <person name="Liu W."/>
            <person name="Zhang W."/>
            <person name="Zhang H."/>
        </authorList>
    </citation>
    <scope>NUCLEOTIDE SEQUENCE [LARGE SCALE GENOMIC DNA]</scope>
    <source>
        <strain evidence="13 14">JCM 16395</strain>
    </source>
</reference>
<dbReference type="NCBIfam" id="NF003589">
    <property type="entry name" value="PRK05254.1-2"/>
    <property type="match status" value="1"/>
</dbReference>
<dbReference type="GO" id="GO:0097510">
    <property type="term" value="P:base-excision repair, AP site formation via deaminated base removal"/>
    <property type="evidence" value="ECO:0007669"/>
    <property type="project" value="TreeGrafter"/>
</dbReference>
<dbReference type="PROSITE" id="PS00130">
    <property type="entry name" value="U_DNA_GLYCOSYLASE"/>
    <property type="match status" value="1"/>
</dbReference>
<keyword evidence="8 9" id="KW-0234">DNA repair</keyword>
<dbReference type="PANTHER" id="PTHR11264:SF0">
    <property type="entry name" value="URACIL-DNA GLYCOSYLASE"/>
    <property type="match status" value="1"/>
</dbReference>
<keyword evidence="14" id="KW-1185">Reference proteome</keyword>
<evidence type="ECO:0000256" key="9">
    <source>
        <dbReference type="HAMAP-Rule" id="MF_00148"/>
    </source>
</evidence>
<evidence type="ECO:0000256" key="10">
    <source>
        <dbReference type="PROSITE-ProRule" id="PRU10072"/>
    </source>
</evidence>
<dbReference type="NCBIfam" id="TIGR00628">
    <property type="entry name" value="ung"/>
    <property type="match status" value="1"/>
</dbReference>
<comment type="function">
    <text evidence="2 9 11">Excises uracil residues from the DNA which can arise as a result of misincorporation of dUMP residues by DNA polymerase or due to deamination of cytosine.</text>
</comment>
<sequence length="221" mass="24941">MKKTDWSAPLRDRLPEAYFTKMIDFINQVYGKDGQKIYPPEEKIFRAIELTPLAESKVIIVGQDPYPQPGKAQGLSFSYPNTFEVNRPDSMVNIKKELENEGFKKEGTDLTDWATQGVLLLNAVLTVPEYDSNAHAGKIWEPLTDEIIKIASADPRPKVFILWGGFARKKVKLIDSERHLILESAHPSPLSASRGFFGCNHFKLANEFLVECGQSAIDWSK</sequence>
<comment type="subcellular location">
    <subcellularLocation>
        <location evidence="9">Cytoplasm</location>
    </subcellularLocation>
</comment>
<dbReference type="Proteomes" id="UP000218181">
    <property type="component" value="Unassembled WGS sequence"/>
</dbReference>
<feature type="active site" description="Proton acceptor" evidence="9 10">
    <location>
        <position position="64"/>
    </location>
</feature>
<keyword evidence="9" id="KW-0963">Cytoplasm</keyword>
<dbReference type="HAMAP" id="MF_00148">
    <property type="entry name" value="UDG"/>
    <property type="match status" value="1"/>
</dbReference>
<dbReference type="InterPro" id="IPR002043">
    <property type="entry name" value="UDG_fam1"/>
</dbReference>
<dbReference type="InterPro" id="IPR036895">
    <property type="entry name" value="Uracil-DNA_glycosylase-like_sf"/>
</dbReference>
<dbReference type="InterPro" id="IPR005122">
    <property type="entry name" value="Uracil-DNA_glycosylase-like"/>
</dbReference>
<proteinExistence type="inferred from homology"/>
<dbReference type="STRING" id="1291764.GCA_001311235_01949"/>
<dbReference type="PANTHER" id="PTHR11264">
    <property type="entry name" value="URACIL-DNA GLYCOSYLASE"/>
    <property type="match status" value="1"/>
</dbReference>
<dbReference type="SUPFAM" id="SSF52141">
    <property type="entry name" value="Uracil-DNA glycosylase-like"/>
    <property type="match status" value="1"/>
</dbReference>
<evidence type="ECO:0000256" key="7">
    <source>
        <dbReference type="ARBA" id="ARBA00022801"/>
    </source>
</evidence>
<dbReference type="EC" id="3.2.2.27" evidence="4 9"/>
<evidence type="ECO:0000256" key="2">
    <source>
        <dbReference type="ARBA" id="ARBA00002631"/>
    </source>
</evidence>
<evidence type="ECO:0000256" key="6">
    <source>
        <dbReference type="ARBA" id="ARBA00022763"/>
    </source>
</evidence>
<evidence type="ECO:0000256" key="3">
    <source>
        <dbReference type="ARBA" id="ARBA00008184"/>
    </source>
</evidence>
<evidence type="ECO:0000313" key="13">
    <source>
        <dbReference type="EMBL" id="PCR99876.1"/>
    </source>
</evidence>
<dbReference type="AlphaFoldDB" id="A0A2A5RKX7"/>
<evidence type="ECO:0000256" key="5">
    <source>
        <dbReference type="ARBA" id="ARBA00018429"/>
    </source>
</evidence>
<keyword evidence="6 9" id="KW-0227">DNA damage</keyword>
<dbReference type="RefSeq" id="WP_096818217.1">
    <property type="nucleotide sequence ID" value="NZ_JXJU01000006.1"/>
</dbReference>
<evidence type="ECO:0000256" key="1">
    <source>
        <dbReference type="ARBA" id="ARBA00001400"/>
    </source>
</evidence>
<dbReference type="CDD" id="cd10027">
    <property type="entry name" value="UDG-F1-like"/>
    <property type="match status" value="1"/>
</dbReference>
<evidence type="ECO:0000256" key="4">
    <source>
        <dbReference type="ARBA" id="ARBA00012030"/>
    </source>
</evidence>
<organism evidence="13 14">
    <name type="scientific">Lactococcus fujiensis JCM 16395</name>
    <dbReference type="NCBI Taxonomy" id="1291764"/>
    <lineage>
        <taxon>Bacteria</taxon>
        <taxon>Bacillati</taxon>
        <taxon>Bacillota</taxon>
        <taxon>Bacilli</taxon>
        <taxon>Lactobacillales</taxon>
        <taxon>Streptococcaceae</taxon>
        <taxon>Lactococcus</taxon>
    </lineage>
</organism>
<dbReference type="Gene3D" id="3.40.470.10">
    <property type="entry name" value="Uracil-DNA glycosylase-like domain"/>
    <property type="match status" value="1"/>
</dbReference>
<dbReference type="OrthoDB" id="9804372at2"/>
<comment type="catalytic activity">
    <reaction evidence="1 9 11">
        <text>Hydrolyzes single-stranded DNA or mismatched double-stranded DNA and polynucleotides, releasing free uracil.</text>
        <dbReference type="EC" id="3.2.2.27"/>
    </reaction>
</comment>
<dbReference type="EMBL" id="JXJU01000006">
    <property type="protein sequence ID" value="PCR99876.1"/>
    <property type="molecule type" value="Genomic_DNA"/>
</dbReference>
<dbReference type="GO" id="GO:0004844">
    <property type="term" value="F:uracil DNA N-glycosylase activity"/>
    <property type="evidence" value="ECO:0007669"/>
    <property type="project" value="UniProtKB-UniRule"/>
</dbReference>
<evidence type="ECO:0000313" key="14">
    <source>
        <dbReference type="Proteomes" id="UP000218181"/>
    </source>
</evidence>
<dbReference type="NCBIfam" id="NF003588">
    <property type="entry name" value="PRK05254.1-1"/>
    <property type="match status" value="1"/>
</dbReference>
<dbReference type="GO" id="GO:0005737">
    <property type="term" value="C:cytoplasm"/>
    <property type="evidence" value="ECO:0007669"/>
    <property type="project" value="UniProtKB-SubCell"/>
</dbReference>
<dbReference type="InterPro" id="IPR018085">
    <property type="entry name" value="Ura-DNA_Glyclase_AS"/>
</dbReference>
<comment type="similarity">
    <text evidence="3 9 11">Belongs to the uracil-DNA glycosylase (UDG) superfamily. UNG family.</text>
</comment>
<feature type="domain" description="Uracil-DNA glycosylase-like" evidence="12">
    <location>
        <begin position="49"/>
        <end position="209"/>
    </location>
</feature>
<comment type="caution">
    <text evidence="13">The sequence shown here is derived from an EMBL/GenBank/DDBJ whole genome shotgun (WGS) entry which is preliminary data.</text>
</comment>
<dbReference type="SMART" id="SM00987">
    <property type="entry name" value="UreE_C"/>
    <property type="match status" value="1"/>
</dbReference>
<dbReference type="NCBIfam" id="NF003592">
    <property type="entry name" value="PRK05254.1-5"/>
    <property type="match status" value="1"/>
</dbReference>